<evidence type="ECO:0000313" key="3">
    <source>
        <dbReference type="EMBL" id="GAA3552513.1"/>
    </source>
</evidence>
<keyword evidence="4" id="KW-1185">Reference proteome</keyword>
<name>A0ABP6WMP5_9ACTN</name>
<dbReference type="Proteomes" id="UP001500630">
    <property type="component" value="Unassembled WGS sequence"/>
</dbReference>
<feature type="region of interest" description="Disordered" evidence="1">
    <location>
        <begin position="1"/>
        <end position="22"/>
    </location>
</feature>
<accession>A0ABP6WMP5</accession>
<comment type="caution">
    <text evidence="3">The sequence shown here is derived from an EMBL/GenBank/DDBJ whole genome shotgun (WGS) entry which is preliminary data.</text>
</comment>
<protein>
    <submittedName>
        <fullName evidence="3">Uncharacterized protein</fullName>
    </submittedName>
</protein>
<dbReference type="RefSeq" id="WP_345563095.1">
    <property type="nucleotide sequence ID" value="NZ_BAABDQ010000006.1"/>
</dbReference>
<sequence>MTRTKTWIRREGPRPPADPGSWRSPATIIAVAALAVGLLSAYLAWDSARSSRLAAEAGQRESGRRSLLEVSAVSAYLTDGLAGERIPLGEPGAAPRKESGLRGPLIDLTLRNRGSGEGLIDSVTVRVRRSELLTGCYAAGGIERVSAYYDVPIDTRARTPFTASKEVRFSVPAGEHDRFTLTLGPAKDLDAAGTWYGVVDVILHHEDGQDIEVGPIAVVDAGSDPYFYPKGSTWSYERSADPACMRLNARAIAEVAALDGVVMSKEFATLHSVLRHFH</sequence>
<keyword evidence="2" id="KW-1133">Transmembrane helix</keyword>
<proteinExistence type="predicted"/>
<evidence type="ECO:0000256" key="2">
    <source>
        <dbReference type="SAM" id="Phobius"/>
    </source>
</evidence>
<gene>
    <name evidence="3" type="ORF">GCM10022419_036070</name>
</gene>
<dbReference type="EMBL" id="BAABDQ010000006">
    <property type="protein sequence ID" value="GAA3552513.1"/>
    <property type="molecule type" value="Genomic_DNA"/>
</dbReference>
<reference evidence="4" key="1">
    <citation type="journal article" date="2019" name="Int. J. Syst. Evol. Microbiol.">
        <title>The Global Catalogue of Microorganisms (GCM) 10K type strain sequencing project: providing services to taxonomists for standard genome sequencing and annotation.</title>
        <authorList>
            <consortium name="The Broad Institute Genomics Platform"/>
            <consortium name="The Broad Institute Genome Sequencing Center for Infectious Disease"/>
            <person name="Wu L."/>
            <person name="Ma J."/>
        </authorList>
    </citation>
    <scope>NUCLEOTIDE SEQUENCE [LARGE SCALE GENOMIC DNA]</scope>
    <source>
        <strain evidence="4">JCM 17326</strain>
    </source>
</reference>
<evidence type="ECO:0000313" key="4">
    <source>
        <dbReference type="Proteomes" id="UP001500630"/>
    </source>
</evidence>
<keyword evidence="2" id="KW-0812">Transmembrane</keyword>
<keyword evidence="2" id="KW-0472">Membrane</keyword>
<feature type="transmembrane region" description="Helical" evidence="2">
    <location>
        <begin position="26"/>
        <end position="45"/>
    </location>
</feature>
<organism evidence="3 4">
    <name type="scientific">Nonomuraea rosea</name>
    <dbReference type="NCBI Taxonomy" id="638574"/>
    <lineage>
        <taxon>Bacteria</taxon>
        <taxon>Bacillati</taxon>
        <taxon>Actinomycetota</taxon>
        <taxon>Actinomycetes</taxon>
        <taxon>Streptosporangiales</taxon>
        <taxon>Streptosporangiaceae</taxon>
        <taxon>Nonomuraea</taxon>
    </lineage>
</organism>
<evidence type="ECO:0000256" key="1">
    <source>
        <dbReference type="SAM" id="MobiDB-lite"/>
    </source>
</evidence>